<accession>W1J3S7</accession>
<dbReference type="STRING" id="1427518.XSR1_50130"/>
<keyword evidence="2" id="KW-1185">Reference proteome</keyword>
<reference evidence="1" key="1">
    <citation type="submission" date="2013-11" db="EMBL/GenBank/DDBJ databases">
        <title>Draft genome sequence and annotation of the entomopathogenic bacteria, Xenorhabdus cabanillasi strain JM26 and Xenorhabdus szentirmai strain DSM 16338.</title>
        <authorList>
            <person name="Gualtieri M."/>
            <person name="Ogier J.C."/>
            <person name="Pages S."/>
            <person name="Givaudan A."/>
            <person name="Gaudriault S."/>
        </authorList>
    </citation>
    <scope>NUCLEOTIDE SEQUENCE [LARGE SCALE GENOMIC DNA]</scope>
    <source>
        <strain evidence="1">DSM 16338</strain>
    </source>
</reference>
<name>W1J3S7_9GAMM</name>
<dbReference type="AlphaFoldDB" id="W1J3S7"/>
<evidence type="ECO:0000313" key="1">
    <source>
        <dbReference type="EMBL" id="CDL84728.1"/>
    </source>
</evidence>
<proteinExistence type="predicted"/>
<gene>
    <name evidence="1" type="ORF">XSR1_50130</name>
</gene>
<organism evidence="1 2">
    <name type="scientific">Xenorhabdus szentirmaii DSM 16338</name>
    <dbReference type="NCBI Taxonomy" id="1427518"/>
    <lineage>
        <taxon>Bacteria</taxon>
        <taxon>Pseudomonadati</taxon>
        <taxon>Pseudomonadota</taxon>
        <taxon>Gammaproteobacteria</taxon>
        <taxon>Enterobacterales</taxon>
        <taxon>Morganellaceae</taxon>
        <taxon>Xenorhabdus</taxon>
    </lineage>
</organism>
<dbReference type="EMBL" id="CBXF010000110">
    <property type="protein sequence ID" value="CDL84728.1"/>
    <property type="molecule type" value="Genomic_DNA"/>
</dbReference>
<comment type="caution">
    <text evidence="1">The sequence shown here is derived from an EMBL/GenBank/DDBJ whole genome shotgun (WGS) entry which is preliminary data.</text>
</comment>
<protein>
    <submittedName>
        <fullName evidence="1">Uncharacterized protein</fullName>
    </submittedName>
</protein>
<sequence>MHRLIIHYPQNCIQSGQGTVWQYKQALEDCEAERLIEVCQWVLEEEQFLDRAVTDRSILNLVGGCADA</sequence>
<dbReference type="Proteomes" id="UP000019202">
    <property type="component" value="Unassembled WGS sequence"/>
</dbReference>
<dbReference type="RefSeq" id="WP_038240625.1">
    <property type="nucleotide sequence ID" value="NZ_CAWLWS010000110.1"/>
</dbReference>
<evidence type="ECO:0000313" key="2">
    <source>
        <dbReference type="Proteomes" id="UP000019202"/>
    </source>
</evidence>